<dbReference type="RefSeq" id="XP_022760839.1">
    <property type="nucleotide sequence ID" value="XM_022905104.1"/>
</dbReference>
<dbReference type="InterPro" id="IPR002156">
    <property type="entry name" value="RNaseH_domain"/>
</dbReference>
<keyword evidence="2" id="KW-1185">Reference proteome</keyword>
<feature type="domain" description="RNase H type-1" evidence="1">
    <location>
        <begin position="5"/>
        <end position="42"/>
    </location>
</feature>
<accession>A0A6P6A7D7</accession>
<evidence type="ECO:0000313" key="2">
    <source>
        <dbReference type="Proteomes" id="UP000515121"/>
    </source>
</evidence>
<sequence length="173" mass="20229">MRDFKLLQYHKYISELVKQFEEVQFEHMLRKENQIIDALATLAAMIKIDATTKIQPIKLDVNDEPAHYLGVEEEVDREPWLAMSFFLDRDVFYKRGRDQVLLRCVNVVEVKRIIGEVNDGIYADKIQAHLIALHVLAPLWPFSMKMDTKLRGPIRGEKAISNRVFNFGRDGRK</sequence>
<gene>
    <name evidence="3" type="primary">LOC111307043</name>
</gene>
<dbReference type="Proteomes" id="UP000515121">
    <property type="component" value="Unplaced"/>
</dbReference>
<reference evidence="3" key="1">
    <citation type="submission" date="2025-08" db="UniProtKB">
        <authorList>
            <consortium name="RefSeq"/>
        </authorList>
    </citation>
    <scope>IDENTIFICATION</scope>
    <source>
        <tissue evidence="3">Fruit stalk</tissue>
    </source>
</reference>
<dbReference type="InterPro" id="IPR036397">
    <property type="entry name" value="RNaseH_sf"/>
</dbReference>
<name>A0A6P6A7D7_DURZI</name>
<dbReference type="AlphaFoldDB" id="A0A6P6A7D7"/>
<dbReference type="KEGG" id="dzi:111307043"/>
<evidence type="ECO:0000313" key="3">
    <source>
        <dbReference type="RefSeq" id="XP_022760839.1"/>
    </source>
</evidence>
<dbReference type="PANTHER" id="PTHR48475:SF1">
    <property type="entry name" value="RNASE H TYPE-1 DOMAIN-CONTAINING PROTEIN"/>
    <property type="match status" value="1"/>
</dbReference>
<dbReference type="Pfam" id="PF13456">
    <property type="entry name" value="RVT_3"/>
    <property type="match status" value="1"/>
</dbReference>
<proteinExistence type="predicted"/>
<dbReference type="PANTHER" id="PTHR48475">
    <property type="entry name" value="RIBONUCLEASE H"/>
    <property type="match status" value="1"/>
</dbReference>
<protein>
    <submittedName>
        <fullName evidence="3">Uncharacterized protein LOC111307043</fullName>
    </submittedName>
</protein>
<dbReference type="OrthoDB" id="1690717at2759"/>
<dbReference type="Gene3D" id="3.30.420.10">
    <property type="entry name" value="Ribonuclease H-like superfamily/Ribonuclease H"/>
    <property type="match status" value="1"/>
</dbReference>
<dbReference type="GO" id="GO:0003676">
    <property type="term" value="F:nucleic acid binding"/>
    <property type="evidence" value="ECO:0007669"/>
    <property type="project" value="InterPro"/>
</dbReference>
<evidence type="ECO:0000259" key="1">
    <source>
        <dbReference type="Pfam" id="PF13456"/>
    </source>
</evidence>
<dbReference type="GO" id="GO:0004523">
    <property type="term" value="F:RNA-DNA hybrid ribonuclease activity"/>
    <property type="evidence" value="ECO:0007669"/>
    <property type="project" value="InterPro"/>
</dbReference>
<organism evidence="2 3">
    <name type="scientific">Durio zibethinus</name>
    <name type="common">Durian</name>
    <dbReference type="NCBI Taxonomy" id="66656"/>
    <lineage>
        <taxon>Eukaryota</taxon>
        <taxon>Viridiplantae</taxon>
        <taxon>Streptophyta</taxon>
        <taxon>Embryophyta</taxon>
        <taxon>Tracheophyta</taxon>
        <taxon>Spermatophyta</taxon>
        <taxon>Magnoliopsida</taxon>
        <taxon>eudicotyledons</taxon>
        <taxon>Gunneridae</taxon>
        <taxon>Pentapetalae</taxon>
        <taxon>rosids</taxon>
        <taxon>malvids</taxon>
        <taxon>Malvales</taxon>
        <taxon>Malvaceae</taxon>
        <taxon>Helicteroideae</taxon>
        <taxon>Durio</taxon>
    </lineage>
</organism>
<dbReference type="GeneID" id="111307043"/>